<gene>
    <name evidence="8" type="ORF">LTR84_000669</name>
</gene>
<dbReference type="GeneID" id="89968891"/>
<organism evidence="8 9">
    <name type="scientific">Exophiala bonariae</name>
    <dbReference type="NCBI Taxonomy" id="1690606"/>
    <lineage>
        <taxon>Eukaryota</taxon>
        <taxon>Fungi</taxon>
        <taxon>Dikarya</taxon>
        <taxon>Ascomycota</taxon>
        <taxon>Pezizomycotina</taxon>
        <taxon>Eurotiomycetes</taxon>
        <taxon>Chaetothyriomycetidae</taxon>
        <taxon>Chaetothyriales</taxon>
        <taxon>Herpotrichiellaceae</taxon>
        <taxon>Exophiala</taxon>
    </lineage>
</organism>
<keyword evidence="9" id="KW-1185">Reference proteome</keyword>
<dbReference type="InterPro" id="IPR050703">
    <property type="entry name" value="Flavin_MAO"/>
</dbReference>
<dbReference type="SUPFAM" id="SSF54373">
    <property type="entry name" value="FAD-linked reductases, C-terminal domain"/>
    <property type="match status" value="1"/>
</dbReference>
<comment type="caution">
    <text evidence="8">The sequence shown here is derived from an EMBL/GenBank/DDBJ whole genome shotgun (WGS) entry which is preliminary data.</text>
</comment>
<feature type="binding site" evidence="5">
    <location>
        <position position="185"/>
    </location>
    <ligand>
        <name>substrate</name>
    </ligand>
</feature>
<dbReference type="RefSeq" id="XP_064712159.1">
    <property type="nucleotide sequence ID" value="XM_064844299.1"/>
</dbReference>
<evidence type="ECO:0000256" key="2">
    <source>
        <dbReference type="ARBA" id="ARBA00005995"/>
    </source>
</evidence>
<feature type="binding site" evidence="5">
    <location>
        <begin position="31"/>
        <end position="32"/>
    </location>
    <ligand>
        <name>FAD</name>
        <dbReference type="ChEBI" id="CHEBI:57692"/>
    </ligand>
</feature>
<evidence type="ECO:0000256" key="4">
    <source>
        <dbReference type="ARBA" id="ARBA00048448"/>
    </source>
</evidence>
<dbReference type="EMBL" id="JAVRRD010000001">
    <property type="protein sequence ID" value="KAK5064835.1"/>
    <property type="molecule type" value="Genomic_DNA"/>
</dbReference>
<dbReference type="InterPro" id="IPR036188">
    <property type="entry name" value="FAD/NAD-bd_sf"/>
</dbReference>
<name>A0AAV9NTS7_9EURO</name>
<dbReference type="PRINTS" id="PR00757">
    <property type="entry name" value="AMINEOXDASEF"/>
</dbReference>
<comment type="cofactor">
    <cofactor evidence="1 6">
        <name>FAD</name>
        <dbReference type="ChEBI" id="CHEBI:57692"/>
    </cofactor>
</comment>
<feature type="domain" description="Amine oxidase" evidence="7">
    <location>
        <begin position="11"/>
        <end position="448"/>
    </location>
</feature>
<dbReference type="GO" id="GO:0097621">
    <property type="term" value="F:monoamine oxidase activity"/>
    <property type="evidence" value="ECO:0007669"/>
    <property type="project" value="UniProtKB-EC"/>
</dbReference>
<proteinExistence type="inferred from homology"/>
<evidence type="ECO:0000313" key="9">
    <source>
        <dbReference type="Proteomes" id="UP001358417"/>
    </source>
</evidence>
<keyword evidence="6" id="KW-0285">Flavoprotein</keyword>
<dbReference type="PANTHER" id="PTHR43563:SF14">
    <property type="entry name" value="AMINE OXIDASE"/>
    <property type="match status" value="1"/>
</dbReference>
<protein>
    <recommendedName>
        <fullName evidence="6">Amine oxidase</fullName>
        <ecNumber evidence="6">1.4.3.-</ecNumber>
    </recommendedName>
</protein>
<keyword evidence="3 6" id="KW-0560">Oxidoreductase</keyword>
<accession>A0AAV9NTS7</accession>
<dbReference type="Gene3D" id="3.50.50.60">
    <property type="entry name" value="FAD/NAD(P)-binding domain"/>
    <property type="match status" value="1"/>
</dbReference>
<evidence type="ECO:0000259" key="7">
    <source>
        <dbReference type="Pfam" id="PF01593"/>
    </source>
</evidence>
<evidence type="ECO:0000256" key="6">
    <source>
        <dbReference type="RuleBase" id="RU362067"/>
    </source>
</evidence>
<feature type="binding site" evidence="5">
    <location>
        <position position="231"/>
    </location>
    <ligand>
        <name>FAD</name>
        <dbReference type="ChEBI" id="CHEBI:57692"/>
    </ligand>
</feature>
<evidence type="ECO:0000256" key="3">
    <source>
        <dbReference type="ARBA" id="ARBA00023002"/>
    </source>
</evidence>
<evidence type="ECO:0000256" key="1">
    <source>
        <dbReference type="ARBA" id="ARBA00001974"/>
    </source>
</evidence>
<feature type="binding site" evidence="5">
    <location>
        <position position="424"/>
    </location>
    <ligand>
        <name>FAD</name>
        <dbReference type="ChEBI" id="CHEBI:57692"/>
    </ligand>
</feature>
<feature type="binding site" evidence="5">
    <location>
        <position position="337"/>
    </location>
    <ligand>
        <name>substrate</name>
    </ligand>
</feature>
<dbReference type="SUPFAM" id="SSF51905">
    <property type="entry name" value="FAD/NAD(P)-binding domain"/>
    <property type="match status" value="1"/>
</dbReference>
<evidence type="ECO:0000256" key="5">
    <source>
        <dbReference type="PIRSR" id="PIRSR601613-1"/>
    </source>
</evidence>
<sequence>MLDVVIIGAGLSGLQAALSCKEAGLSLKVLEARDRVGGKTWSIPLKSGCGKMELGAAWINPHKQHRVGRYARHFNLHTVKQRVVGKAVMQTKDGRRFEHPFGTTPGASEEERKDLERVRDHISAISLKPADLSQLEDDKATVDEYVRNLDALPSTLLMANLWTQVMHGVESTEESAAFFMDYCRHVGGFPVIRADDETGGNYLRIIEGTLQIANGIAALLGHANIQLSSPVSSVKQQRQHVEVTTVEGRKILARRCIMSIPSAMFRTIDIFPSLPKGFESIANASRLGDYTKVVVCYNTPWWREMGFNGIFNSFVGPVSSGRDTCIEETKTYCITCFVNGENSRRWSRLSLEDRKNAILKQLASIFNVGPDHEVYRPLEVQEQIWKNEQYSHGALTPIPALGHYTRHADVYGKSFQNMHFVGTEYSREWKGYMEGALCSGEQGAAEVIALLKQTKALASAKL</sequence>
<feature type="binding site" evidence="5">
    <location>
        <position position="12"/>
    </location>
    <ligand>
        <name>FAD</name>
        <dbReference type="ChEBI" id="CHEBI:57692"/>
    </ligand>
</feature>
<dbReference type="Pfam" id="PF01593">
    <property type="entry name" value="Amino_oxidase"/>
    <property type="match status" value="1"/>
</dbReference>
<evidence type="ECO:0000313" key="8">
    <source>
        <dbReference type="EMBL" id="KAK5064835.1"/>
    </source>
</evidence>
<reference evidence="8 9" key="1">
    <citation type="submission" date="2023-08" db="EMBL/GenBank/DDBJ databases">
        <title>Black Yeasts Isolated from many extreme environments.</title>
        <authorList>
            <person name="Coleine C."/>
            <person name="Stajich J.E."/>
            <person name="Selbmann L."/>
        </authorList>
    </citation>
    <scope>NUCLEOTIDE SEQUENCE [LARGE SCALE GENOMIC DNA]</scope>
    <source>
        <strain evidence="8 9">CCFEE 5792</strain>
    </source>
</reference>
<dbReference type="EC" id="1.4.3.-" evidence="6"/>
<comment type="similarity">
    <text evidence="2 6">Belongs to the flavin monoamine oxidase family.</text>
</comment>
<dbReference type="AlphaFoldDB" id="A0AAV9NTS7"/>
<dbReference type="Proteomes" id="UP001358417">
    <property type="component" value="Unassembled WGS sequence"/>
</dbReference>
<keyword evidence="6" id="KW-0274">FAD</keyword>
<comment type="catalytic activity">
    <reaction evidence="4">
        <text>a secondary aliphatic amine + O2 + H2O = a primary amine + an aldehyde + H2O2</text>
        <dbReference type="Rhea" id="RHEA:26414"/>
        <dbReference type="ChEBI" id="CHEBI:15377"/>
        <dbReference type="ChEBI" id="CHEBI:15379"/>
        <dbReference type="ChEBI" id="CHEBI:16240"/>
        <dbReference type="ChEBI" id="CHEBI:17478"/>
        <dbReference type="ChEBI" id="CHEBI:58855"/>
        <dbReference type="ChEBI" id="CHEBI:65296"/>
        <dbReference type="EC" id="1.4.3.4"/>
    </reaction>
</comment>
<dbReference type="InterPro" id="IPR001613">
    <property type="entry name" value="Flavin_amine_oxidase"/>
</dbReference>
<dbReference type="PANTHER" id="PTHR43563">
    <property type="entry name" value="AMINE OXIDASE"/>
    <property type="match status" value="1"/>
</dbReference>
<dbReference type="InterPro" id="IPR002937">
    <property type="entry name" value="Amino_oxidase"/>
</dbReference>